<reference evidence="2" key="1">
    <citation type="submission" date="2011-11" db="EMBL/GenBank/DDBJ databases">
        <title>Decoding the brain transcriptome of the Eastern honeybee (Apis cerana) based on pyrosequencing.</title>
        <authorList>
            <person name="Sun L."/>
            <person name="Zheng H."/>
            <person name="Wang Y."/>
            <person name="Xie X."/>
            <person name="Zhu Y."/>
            <person name="Gu W."/>
            <person name="Wang S."/>
        </authorList>
    </citation>
    <scope>NUCLEOTIDE SEQUENCE</scope>
    <source>
        <tissue evidence="2">Brain</tissue>
    </source>
</reference>
<dbReference type="GO" id="GO:0005840">
    <property type="term" value="C:ribosome"/>
    <property type="evidence" value="ECO:0007669"/>
    <property type="project" value="UniProtKB-KW"/>
</dbReference>
<feature type="compositionally biased region" description="Low complexity" evidence="1">
    <location>
        <begin position="31"/>
        <end position="42"/>
    </location>
</feature>
<dbReference type="EMBL" id="JR050482">
    <property type="protein sequence ID" value="AEY61293.1"/>
    <property type="molecule type" value="mRNA"/>
</dbReference>
<proteinExistence type="evidence at transcript level"/>
<evidence type="ECO:0000256" key="1">
    <source>
        <dbReference type="SAM" id="MobiDB-lite"/>
    </source>
</evidence>
<dbReference type="AlphaFoldDB" id="V9IJI7"/>
<name>V9IJI7_APICE</name>
<gene>
    <name evidence="2" type="ORF">ACCB11703</name>
</gene>
<keyword evidence="2" id="KW-0689">Ribosomal protein</keyword>
<keyword evidence="2" id="KW-0687">Ribonucleoprotein</keyword>
<evidence type="ECO:0000313" key="2">
    <source>
        <dbReference type="EMBL" id="AEY61293.1"/>
    </source>
</evidence>
<protein>
    <submittedName>
        <fullName evidence="2">Mitochondrial ribosomal protein S31</fullName>
    </submittedName>
</protein>
<sequence>MITSHFFLKGIRTRIILPFQSNITLTVIRFNSSSSDSSSDSDSNSDSEDSNKDRENNKVFKTIEYLQSAKVEQKKRQIEKEITKAAQISTTTSTQDKEKIFYLC</sequence>
<organism evidence="2">
    <name type="scientific">Apis cerana</name>
    <name type="common">Indian honeybee</name>
    <dbReference type="NCBI Taxonomy" id="7461"/>
    <lineage>
        <taxon>Eukaryota</taxon>
        <taxon>Metazoa</taxon>
        <taxon>Ecdysozoa</taxon>
        <taxon>Arthropoda</taxon>
        <taxon>Hexapoda</taxon>
        <taxon>Insecta</taxon>
        <taxon>Pterygota</taxon>
        <taxon>Neoptera</taxon>
        <taxon>Endopterygota</taxon>
        <taxon>Hymenoptera</taxon>
        <taxon>Apocrita</taxon>
        <taxon>Aculeata</taxon>
        <taxon>Apoidea</taxon>
        <taxon>Anthophila</taxon>
        <taxon>Apidae</taxon>
        <taxon>Apis</taxon>
    </lineage>
</organism>
<accession>V9IJI7</accession>
<feature type="region of interest" description="Disordered" evidence="1">
    <location>
        <begin position="31"/>
        <end position="56"/>
    </location>
</feature>